<keyword evidence="7" id="KW-0472">Membrane</keyword>
<dbReference type="EMBL" id="JMSE01000736">
    <property type="protein sequence ID" value="KDN68083.1"/>
    <property type="molecule type" value="Genomic_DNA"/>
</dbReference>
<dbReference type="eggNOG" id="KOG0156">
    <property type="taxonomic scope" value="Eukaryota"/>
</dbReference>
<proteinExistence type="inferred from homology"/>
<dbReference type="InterPro" id="IPR036188">
    <property type="entry name" value="FAD/NAD-bd_sf"/>
</dbReference>
<feature type="domain" description="FAD dependent oxidoreductase" evidence="8">
    <location>
        <begin position="610"/>
        <end position="975"/>
    </location>
</feature>
<dbReference type="Pfam" id="PF01266">
    <property type="entry name" value="DAO"/>
    <property type="match status" value="1"/>
</dbReference>
<evidence type="ECO:0000256" key="6">
    <source>
        <dbReference type="PIRSR" id="PIRSR602401-1"/>
    </source>
</evidence>
<keyword evidence="10" id="KW-1185">Reference proteome</keyword>
<reference evidence="10" key="1">
    <citation type="journal article" date="2014" name="Genome Announc.">
        <title>Draft genome sequence of Colletotrichum sublineola, a destructive pathogen of cultivated sorghum.</title>
        <authorList>
            <person name="Baroncelli R."/>
            <person name="Sanz-Martin J.M."/>
            <person name="Rech G.E."/>
            <person name="Sukno S.A."/>
            <person name="Thon M.R."/>
        </authorList>
    </citation>
    <scope>NUCLEOTIDE SEQUENCE [LARGE SCALE GENOMIC DNA]</scope>
    <source>
        <strain evidence="10">TX430BB</strain>
    </source>
</reference>
<dbReference type="InterPro" id="IPR001128">
    <property type="entry name" value="Cyt_P450"/>
</dbReference>
<feature type="transmembrane region" description="Helical" evidence="7">
    <location>
        <begin position="12"/>
        <end position="30"/>
    </location>
</feature>
<evidence type="ECO:0000259" key="8">
    <source>
        <dbReference type="Pfam" id="PF01266"/>
    </source>
</evidence>
<dbReference type="GO" id="GO:0005506">
    <property type="term" value="F:iron ion binding"/>
    <property type="evidence" value="ECO:0007669"/>
    <property type="project" value="InterPro"/>
</dbReference>
<keyword evidence="2 6" id="KW-0479">Metal-binding</keyword>
<evidence type="ECO:0000256" key="4">
    <source>
        <dbReference type="ARBA" id="ARBA00023004"/>
    </source>
</evidence>
<dbReference type="GO" id="GO:0004497">
    <property type="term" value="F:monooxygenase activity"/>
    <property type="evidence" value="ECO:0007669"/>
    <property type="project" value="UniProtKB-KW"/>
</dbReference>
<dbReference type="Pfam" id="PF00067">
    <property type="entry name" value="p450"/>
    <property type="match status" value="1"/>
</dbReference>
<sequence>MTLPAELPFGASYSSIVWIIPVIILAYKVLTFGSREKHLPPGPPTVPILGNAHLIPTKGFYAKLKEWGDQYGSVCSIKIGQSTMIVLNDRRAVYELLSQKGAWYNDRPNDEQLNITSQDENIALMHESLKWRAERKIAASYFSPKRLDSDMKPVQEAEVARLMFDLMEKPEQFQECIQRTTASVSSITLFGHQAPDRGSFWADISKALEPGTYLPVDQFPILKLIPDRWNKPKQRCKKYYILTTNIWNEARRRIETRRKNGDKRDSLIDKLLGEEIKPDFPLSYTTFNNFIGGLHMAAADTTATATLTSVLFLAKHPEFQHKTQIELDRVCGTERPPKWADFNDLPYINCIVKEGLRIRPVVPGGVPHCATRDYWYRGMLIPAGSTVMVPSYALNHSSETSSNPSVYNPDQFLDRAGKLAPELAASSRYDERDHYSYGSGRRICVGLHLAERTQWRIIAQILWAFRIEPGVGADGKAIELDTSYDAYEEGFLHSPKKYSVRFVLRSEKHGEILKKEYGDIAEFLQRWEVVISTTKLCKTEMRFPSNGGGEGRPATRPKARMSDFGVSTQLKTDSTRPANIELVHATDQLLQVSNATSQHFVIMLTRRDPILIVGGGTFGLSTAYHLIKAGYTSVTILEQGTSIPSMLSAGNDVNKIVRAEYEDPFYTELALQAMSEWSNNPIFSPHYRQTGYLLANSAAAPDKTKRTLQKSLESIKAHPAWTGKIWSVRSRDDITQAAPALDGPMEGWEGYFNSFAGYAHASNALKAVYEYVKGRGVKIHTGEGVARLVYDNDQCVGARTTSGKEFKAATTILTLGASLGKVLPSVKRQITAKAWSVLHIQLRPEEAEQLNGIPVTYARDLGFFFEPEPGTGILKLSPSGGGYTNYSTDTGLSLPPKNNNFVPEADQQRVRKLLQETLPSLADRPFVDQHICWCADSADSDYVIDSVPGKKGLFVATGDSGHGFKMLPVVGEWIKNLIEKGSQEIPRWRWKEGSDAGQNVSWRAGEVLDLKKLGFGPKL</sequence>
<protein>
    <submittedName>
        <fullName evidence="9">Putative FAD dependent oxidoreductase</fullName>
    </submittedName>
</protein>
<dbReference type="SUPFAM" id="SSF51905">
    <property type="entry name" value="FAD/NAD(P)-binding domain"/>
    <property type="match status" value="1"/>
</dbReference>
<dbReference type="PANTHER" id="PTHR46300:SF2">
    <property type="entry name" value="CYTOCHROME P450 MONOOXYGENASE ALNH-RELATED"/>
    <property type="match status" value="1"/>
</dbReference>
<dbReference type="SUPFAM" id="SSF48264">
    <property type="entry name" value="Cytochrome P450"/>
    <property type="match status" value="1"/>
</dbReference>
<evidence type="ECO:0000313" key="10">
    <source>
        <dbReference type="Proteomes" id="UP000027238"/>
    </source>
</evidence>
<comment type="cofactor">
    <cofactor evidence="6">
        <name>heme</name>
        <dbReference type="ChEBI" id="CHEBI:30413"/>
    </cofactor>
</comment>
<dbReference type="Gene3D" id="3.50.50.60">
    <property type="entry name" value="FAD/NAD(P)-binding domain"/>
    <property type="match status" value="1"/>
</dbReference>
<dbReference type="GO" id="GO:0016705">
    <property type="term" value="F:oxidoreductase activity, acting on paired donors, with incorporation or reduction of molecular oxygen"/>
    <property type="evidence" value="ECO:0007669"/>
    <property type="project" value="InterPro"/>
</dbReference>
<keyword evidence="7" id="KW-0812">Transmembrane</keyword>
<gene>
    <name evidence="9" type="ORF">CSUB01_07804</name>
</gene>
<dbReference type="HOGENOM" id="CLU_296297_0_0_1"/>
<dbReference type="STRING" id="1173701.A0A066XFY1"/>
<dbReference type="PRINTS" id="PR00463">
    <property type="entry name" value="EP450I"/>
</dbReference>
<evidence type="ECO:0000256" key="5">
    <source>
        <dbReference type="ARBA" id="ARBA00023033"/>
    </source>
</evidence>
<keyword evidence="7" id="KW-1133">Transmembrane helix</keyword>
<dbReference type="GO" id="GO:0020037">
    <property type="term" value="F:heme binding"/>
    <property type="evidence" value="ECO:0007669"/>
    <property type="project" value="InterPro"/>
</dbReference>
<feature type="binding site" description="axial binding residue" evidence="6">
    <location>
        <position position="444"/>
    </location>
    <ligand>
        <name>heme</name>
        <dbReference type="ChEBI" id="CHEBI:30413"/>
    </ligand>
    <ligandPart>
        <name>Fe</name>
        <dbReference type="ChEBI" id="CHEBI:18248"/>
    </ligandPart>
</feature>
<dbReference type="InterPro" id="IPR050364">
    <property type="entry name" value="Cytochrome_P450_fung"/>
</dbReference>
<evidence type="ECO:0000313" key="9">
    <source>
        <dbReference type="EMBL" id="KDN68083.1"/>
    </source>
</evidence>
<name>A0A066XFY1_COLSU</name>
<keyword evidence="5" id="KW-0503">Monooxygenase</keyword>
<dbReference type="eggNOG" id="KOG2820">
    <property type="taxonomic scope" value="Eukaryota"/>
</dbReference>
<keyword evidence="3" id="KW-0560">Oxidoreductase</keyword>
<evidence type="ECO:0000256" key="2">
    <source>
        <dbReference type="ARBA" id="ARBA00022723"/>
    </source>
</evidence>
<dbReference type="InterPro" id="IPR002401">
    <property type="entry name" value="Cyt_P450_E_grp-I"/>
</dbReference>
<organism evidence="9 10">
    <name type="scientific">Colletotrichum sublineola</name>
    <name type="common">Sorghum anthracnose fungus</name>
    <dbReference type="NCBI Taxonomy" id="1173701"/>
    <lineage>
        <taxon>Eukaryota</taxon>
        <taxon>Fungi</taxon>
        <taxon>Dikarya</taxon>
        <taxon>Ascomycota</taxon>
        <taxon>Pezizomycotina</taxon>
        <taxon>Sordariomycetes</taxon>
        <taxon>Hypocreomycetidae</taxon>
        <taxon>Glomerellales</taxon>
        <taxon>Glomerellaceae</taxon>
        <taxon>Colletotrichum</taxon>
        <taxon>Colletotrichum graminicola species complex</taxon>
    </lineage>
</organism>
<evidence type="ECO:0000256" key="1">
    <source>
        <dbReference type="ARBA" id="ARBA00010617"/>
    </source>
</evidence>
<dbReference type="PANTHER" id="PTHR46300">
    <property type="entry name" value="P450, PUTATIVE (EUROFUNG)-RELATED-RELATED"/>
    <property type="match status" value="1"/>
</dbReference>
<dbReference type="Proteomes" id="UP000027238">
    <property type="component" value="Unassembled WGS sequence"/>
</dbReference>
<keyword evidence="4 6" id="KW-0408">Iron</keyword>
<comment type="caution">
    <text evidence="9">The sequence shown here is derived from an EMBL/GenBank/DDBJ whole genome shotgun (WGS) entry which is preliminary data.</text>
</comment>
<evidence type="ECO:0000256" key="3">
    <source>
        <dbReference type="ARBA" id="ARBA00023002"/>
    </source>
</evidence>
<dbReference type="InterPro" id="IPR036396">
    <property type="entry name" value="Cyt_P450_sf"/>
</dbReference>
<comment type="similarity">
    <text evidence="1">Belongs to the cytochrome P450 family.</text>
</comment>
<dbReference type="OrthoDB" id="2219495at2759"/>
<dbReference type="AlphaFoldDB" id="A0A066XFY1"/>
<keyword evidence="6" id="KW-0349">Heme</keyword>
<accession>A0A066XFY1</accession>
<dbReference type="InterPro" id="IPR006076">
    <property type="entry name" value="FAD-dep_OxRdtase"/>
</dbReference>
<dbReference type="Gene3D" id="3.30.9.10">
    <property type="entry name" value="D-Amino Acid Oxidase, subunit A, domain 2"/>
    <property type="match status" value="1"/>
</dbReference>
<evidence type="ECO:0000256" key="7">
    <source>
        <dbReference type="SAM" id="Phobius"/>
    </source>
</evidence>
<dbReference type="Gene3D" id="1.10.630.10">
    <property type="entry name" value="Cytochrome P450"/>
    <property type="match status" value="1"/>
</dbReference>